<name>A0ACC1IUF0_9FUNG</name>
<keyword evidence="2" id="KW-1185">Reference proteome</keyword>
<sequence length="593" mass="67238">MDAQERRAFIERAPQVEYKGIPLDYELQENPRTDVLEAEANKDEDEDEGEDENEPAFVVKFAVPDNVAMPKTQRLFGIIEQTARFIVEQPSAMANRMELVIQGKQGTNPDFAFLSARSPLYAFYKHLQWLMQTGLYGYNAESSSSSDSEQEKDQEQEQEQHPFAVPSPAPLIQPEPEPEPEPLPSVPSTVSVPTDAPTRQLIDTVALLMCKSPNPQKLEQTMRVEKATTSTYRFLSPFDPLHASFASAEDEIEYWRSEALNARQALEEKQYELDDYQLQSAELETELEQEIERMEATINELRSRNEKYRMDMAELKEKYQHSQLKAGEDLASIERELQFVRSQQEYYKSRTRDLEQTNDDLERNERAAKSSLQAMECRLSRAVEENSHLMGEVNTKKILVDEVQRLKDELKDLNLELNVVRSRSSRAVPQSGSSLSKSTANADFNGENPALMVHNIMTRVKDLESRLAGARTKVTPLIGAGGQYATMHSRIARTRNIANPKSAVALASNGGSNGAGAGDHQQQQQQQQLQRPTALRSIAGAKGETRISNTPSMESKLEQSRLQREAIRKRIEEKSMAHQQQQQQTVPQRRQLD</sequence>
<dbReference type="Proteomes" id="UP001150581">
    <property type="component" value="Unassembled WGS sequence"/>
</dbReference>
<organism evidence="1 2">
    <name type="scientific">Kickxella alabastrina</name>
    <dbReference type="NCBI Taxonomy" id="61397"/>
    <lineage>
        <taxon>Eukaryota</taxon>
        <taxon>Fungi</taxon>
        <taxon>Fungi incertae sedis</taxon>
        <taxon>Zoopagomycota</taxon>
        <taxon>Kickxellomycotina</taxon>
        <taxon>Kickxellomycetes</taxon>
        <taxon>Kickxellales</taxon>
        <taxon>Kickxellaceae</taxon>
        <taxon>Kickxella</taxon>
    </lineage>
</organism>
<comment type="caution">
    <text evidence="1">The sequence shown here is derived from an EMBL/GenBank/DDBJ whole genome shotgun (WGS) entry which is preliminary data.</text>
</comment>
<evidence type="ECO:0000313" key="2">
    <source>
        <dbReference type="Proteomes" id="UP001150581"/>
    </source>
</evidence>
<accession>A0ACC1IUF0</accession>
<evidence type="ECO:0000313" key="1">
    <source>
        <dbReference type="EMBL" id="KAJ1901026.1"/>
    </source>
</evidence>
<reference evidence="1" key="1">
    <citation type="submission" date="2022-07" db="EMBL/GenBank/DDBJ databases">
        <title>Phylogenomic reconstructions and comparative analyses of Kickxellomycotina fungi.</title>
        <authorList>
            <person name="Reynolds N.K."/>
            <person name="Stajich J.E."/>
            <person name="Barry K."/>
            <person name="Grigoriev I.V."/>
            <person name="Crous P."/>
            <person name="Smith M.E."/>
        </authorList>
    </citation>
    <scope>NUCLEOTIDE SEQUENCE</scope>
    <source>
        <strain evidence="1">Benny 63K</strain>
    </source>
</reference>
<gene>
    <name evidence="1" type="primary">NDE1_3</name>
    <name evidence="1" type="ORF">LPJ66_001071</name>
</gene>
<proteinExistence type="predicted"/>
<dbReference type="EMBL" id="JANBPG010000048">
    <property type="protein sequence ID" value="KAJ1901026.1"/>
    <property type="molecule type" value="Genomic_DNA"/>
</dbReference>
<protein>
    <submittedName>
        <fullName evidence="1">NADH:ubiquinone oxidoreductase</fullName>
    </submittedName>
</protein>